<dbReference type="InterPro" id="IPR002355">
    <property type="entry name" value="Cu_oxidase_Cu_BS"/>
</dbReference>
<gene>
    <name evidence="3" type="primary">yacK</name>
    <name evidence="3" type="ORF">SOCE836_069530</name>
</gene>
<dbReference type="SUPFAM" id="SSF49503">
    <property type="entry name" value="Cupredoxins"/>
    <property type="match status" value="3"/>
</dbReference>
<dbReference type="Gene3D" id="2.60.40.420">
    <property type="entry name" value="Cupredoxins - blue copper proteins"/>
    <property type="match status" value="4"/>
</dbReference>
<organism evidence="3 4">
    <name type="scientific">Sorangium cellulosum</name>
    <name type="common">Polyangium cellulosum</name>
    <dbReference type="NCBI Taxonomy" id="56"/>
    <lineage>
        <taxon>Bacteria</taxon>
        <taxon>Pseudomonadati</taxon>
        <taxon>Myxococcota</taxon>
        <taxon>Polyangia</taxon>
        <taxon>Polyangiales</taxon>
        <taxon>Polyangiaceae</taxon>
        <taxon>Sorangium</taxon>
    </lineage>
</organism>
<evidence type="ECO:0000313" key="4">
    <source>
        <dbReference type="Proteomes" id="UP000295497"/>
    </source>
</evidence>
<dbReference type="PROSITE" id="PS51257">
    <property type="entry name" value="PROKAR_LIPOPROTEIN"/>
    <property type="match status" value="1"/>
</dbReference>
<proteinExistence type="predicted"/>
<name>A0A4P2QX69_SORCE</name>
<reference evidence="3 4" key="1">
    <citation type="submission" date="2015-09" db="EMBL/GenBank/DDBJ databases">
        <title>Sorangium comparison.</title>
        <authorList>
            <person name="Zaburannyi N."/>
            <person name="Bunk B."/>
            <person name="Overmann J."/>
            <person name="Mueller R."/>
        </authorList>
    </citation>
    <scope>NUCLEOTIDE SEQUENCE [LARGE SCALE GENOMIC DNA]</scope>
    <source>
        <strain evidence="3 4">So ce836</strain>
    </source>
</reference>
<keyword evidence="2" id="KW-0732">Signal</keyword>
<evidence type="ECO:0000256" key="2">
    <source>
        <dbReference type="SAM" id="SignalP"/>
    </source>
</evidence>
<keyword evidence="1" id="KW-0479">Metal-binding</keyword>
<dbReference type="PROSITE" id="PS00080">
    <property type="entry name" value="MULTICOPPER_OXIDASE2"/>
    <property type="match status" value="1"/>
</dbReference>
<feature type="chain" id="PRO_5020508530" evidence="2">
    <location>
        <begin position="25"/>
        <end position="1578"/>
    </location>
</feature>
<feature type="signal peptide" evidence="2">
    <location>
        <begin position="1"/>
        <end position="24"/>
    </location>
</feature>
<dbReference type="GO" id="GO:0005507">
    <property type="term" value="F:copper ion binding"/>
    <property type="evidence" value="ECO:0007669"/>
    <property type="project" value="InterPro"/>
</dbReference>
<sequence>MIRNRLLGAIGWAAVALGVAGCGAPDGAAPEEESHEFAASELNDHPTSGRTVVADVVAFDQVYVYNRFGAFNPAGMIYALERDVVPIDRRKPLGPGNAMLRPGKRPRPLVLRVNVGDALRIRFTNLLRPADKRPDDSTATRSASVHVTGLEIRNIEALGGNVGLGPDSLAEPGETRVYELFADKEGTFLMHSAGAMAGGEGDGGQTVLGLFGAVTVEPAGAVAYRSQVTAEELAAASLPTRNPDGTPRIDYDALDERGEPILRMINDRDEIVHGDLNAIIAGYEQSQLDSQVPVAPGRFRELTVLFHDELKAVQAFDELEDDETFHGVRDGFGVNYGASGFGSILLANRARLGPSKECMECKYEEFFLSSWANGDPAMIVERDRRGKATKALFPADPSNVHHAYLGDPVWFRNLHAGPKETHIFHLHAHQWLKTPSDENGSVLDAQSIGPGAAFTYNIGRGGNRVLTPGDAIFHCHLYPHFAQGMWELFRNHDVFEAGTRDRSLPDGEIESGTPTPAVVPVPGIAMPPMPTYEPTVVELPGGGKKVRPSMPGYPFYIAALEGHRAPQPPLDLAVDGGLPRHVVTSVPPGGAELGRRGRFDVEIERANIKLLPNEGTPAELAAQAFHSGQFPGATPITTTDGFPAKAYPAFTPEGEPARFVVNGQPPAAGAPYANPCPDGAPERTYRSAFVQLDGVVNRRGWHDPQLRILVLEGDIDATLSGARPPEPLFIRANSNECVVSEATNLLPDSLEEDPFQIFTPTDIVGQHIHLVKFDVTSSDGSTNGFNYEDGTFAPRDVVQRIDAANNVGGALKADGSVDERGRRVRLTARRHPRIHDDRYGLQTTVQRWWANPVQNRRAEDITLNTSFSHDHFSPSSHQQHGLYMGLVIEPSGSVWRDPETGVVFGSRADGGPTSFRADILPPRGSAQPPFREFNLAFADFALLFDECGEPVNPPTVQEAPLPLAVEHRDVLAPEAISAADPGGGLINYRNEPIPLRIARRDCRTGRVEQKPGEEGEMHNVFSSRVHPDPFTPLLSAHEGDHVRVRLLQGAQEEQHVFTMHGQRWLNELNDPDSGYSNGQPIGLSEHFEFGMAPSATARGDREPGDYLYQSAPTDDLWDGMWGIMRVRPRTDTALLPLPGPPDGEPRGMRRFPTCPADAPVTRYVVHAITAKGNLPRNRLVYNETFKLYDPDAILFVRAEDLPDLRAGRRAPEPLILRAAAGDCIQVTLVNDLPFELPKTPHWNYSPPIVDGFNTNQVRPSNHVSLHPQLVAYDVATDDGANVGLNEDQTVAPDESREYTWYAGELSQKDGRWGPVEPRAVEYGAINLRDMADVVNHGMHGAVGALVIEPKGATWRADRGTHAQAEVTFKDYYGYTRSFREFVVVYQDEVGLHSDDPRFQCLDPDLNCGTALRSYDGEDDAEDAGHEAFNYRTEPFWARLGIKPELARLRLNEKDLSDIFSSRLHGDPATPIFTAGATQKVRVRIVQPSGHRRMHAFGLWGAAWPHNPFAEGEHSRRIGENRDVLNIGVENAIAPMTHRNVVPFSAAGGRFFVPGDRLYLDQPSFKVSDGLWGIFRVVP</sequence>
<accession>A0A4P2QX69</accession>
<dbReference type="RefSeq" id="WP_207217563.1">
    <property type="nucleotide sequence ID" value="NZ_CP012672.1"/>
</dbReference>
<dbReference type="EMBL" id="CP012672">
    <property type="protein sequence ID" value="AUX34776.1"/>
    <property type="molecule type" value="Genomic_DNA"/>
</dbReference>
<evidence type="ECO:0000256" key="1">
    <source>
        <dbReference type="ARBA" id="ARBA00022723"/>
    </source>
</evidence>
<dbReference type="InterPro" id="IPR008972">
    <property type="entry name" value="Cupredoxin"/>
</dbReference>
<evidence type="ECO:0000313" key="3">
    <source>
        <dbReference type="EMBL" id="AUX34776.1"/>
    </source>
</evidence>
<dbReference type="Proteomes" id="UP000295497">
    <property type="component" value="Chromosome"/>
</dbReference>
<protein>
    <submittedName>
        <fullName evidence="3">Multicopper oxidase</fullName>
    </submittedName>
</protein>